<feature type="compositionally biased region" description="Polar residues" evidence="6">
    <location>
        <begin position="23"/>
        <end position="35"/>
    </location>
</feature>
<dbReference type="GO" id="GO:0008270">
    <property type="term" value="F:zinc ion binding"/>
    <property type="evidence" value="ECO:0007669"/>
    <property type="project" value="InterPro"/>
</dbReference>
<dbReference type="PROSITE" id="PS50048">
    <property type="entry name" value="ZN2_CY6_FUNGAL_2"/>
    <property type="match status" value="1"/>
</dbReference>
<feature type="compositionally biased region" description="Polar residues" evidence="6">
    <location>
        <begin position="743"/>
        <end position="753"/>
    </location>
</feature>
<feature type="region of interest" description="Disordered" evidence="6">
    <location>
        <begin position="687"/>
        <end position="762"/>
    </location>
</feature>
<sequence>MSSNYPDPNAQMSGAPGAYVNHNEAQPTQQQQQHMSDPELRLQENLQQLREGGDMMHSGNQQQPQYQQLAQMPPSMGAHQHFQSPARPTHSPQQMAHAVMSLEGQHDAYDPNDPSRKRSKVSRACDECRRKKIRCDATSENGPESCSSCKRTGARCQFSRQPMKRGPSKGYIKELADRLNSLESQIQHPPNSSTNFDFGSMSDQNFANNQSPPQFTRKRTHSMTEDFQDVFARPSWSGQDRGNCHPTERDMLSLLTAQEPQLNGNRRTSFGEMSLIGSLVTGSNEDILKAYATVIHPTLPILPHDSSALNRLTHCPPKLREAFFLSLEGCIRSIAPRALPQTELSLNELLHSCVKAVDLAKNTLHDADDSRQFYNSLVYCQTLILLALASDRPGPATVCSIAQLLGQLAGCISDAGLNDSQTLNKFKEQDREVYLTARRVFWTAFILDRFHASSHSKDIMLPLQSGGLSRDDHSALGGDVGYHLARAAEIVGQIAFLKRAGNVPNIDPASPFAFSSVNATSPQAIYLNGQLTSFRESIIITDLVDSSPPYLAYQYLRLVAARFYSDTTQSSDLLNITRELLNRLANGAITPLHHVFAGLVATSLSELSDRMETQADAHASMKDMSDALNNGHIIHRSLDGIGWDVALQDLLHQKRAASPAPETSEQTSSALQPNMAGLQHLAAAAVGEREGADPRPVSSGGGNGTVSQQSKIEHDLSAAMAAANEAAKAQATAAAAQQLSASPSTNNAGNTFDPSGLTKDWS</sequence>
<dbReference type="InterPro" id="IPR001138">
    <property type="entry name" value="Zn2Cys6_DnaBD"/>
</dbReference>
<dbReference type="Proteomes" id="UP000663193">
    <property type="component" value="Chromosome 9"/>
</dbReference>
<evidence type="ECO:0000256" key="1">
    <source>
        <dbReference type="ARBA" id="ARBA00022723"/>
    </source>
</evidence>
<dbReference type="SUPFAM" id="SSF57701">
    <property type="entry name" value="Zn2/Cys6 DNA-binding domain"/>
    <property type="match status" value="1"/>
</dbReference>
<keyword evidence="9" id="KW-1185">Reference proteome</keyword>
<dbReference type="InterPro" id="IPR050797">
    <property type="entry name" value="Carb_Metab_Trans_Reg"/>
</dbReference>
<keyword evidence="1" id="KW-0479">Metal-binding</keyword>
<dbReference type="EMBL" id="CP069031">
    <property type="protein sequence ID" value="QRC99389.1"/>
    <property type="molecule type" value="Genomic_DNA"/>
</dbReference>
<organism evidence="8 9">
    <name type="scientific">Phaeosphaeria nodorum (strain SN15 / ATCC MYA-4574 / FGSC 10173)</name>
    <name type="common">Glume blotch fungus</name>
    <name type="synonym">Parastagonospora nodorum</name>
    <dbReference type="NCBI Taxonomy" id="321614"/>
    <lineage>
        <taxon>Eukaryota</taxon>
        <taxon>Fungi</taxon>
        <taxon>Dikarya</taxon>
        <taxon>Ascomycota</taxon>
        <taxon>Pezizomycotina</taxon>
        <taxon>Dothideomycetes</taxon>
        <taxon>Pleosporomycetidae</taxon>
        <taxon>Pleosporales</taxon>
        <taxon>Pleosporineae</taxon>
        <taxon>Phaeosphaeriaceae</taxon>
        <taxon>Parastagonospora</taxon>
    </lineage>
</organism>
<dbReference type="GO" id="GO:0006351">
    <property type="term" value="P:DNA-templated transcription"/>
    <property type="evidence" value="ECO:0007669"/>
    <property type="project" value="InterPro"/>
</dbReference>
<dbReference type="Gene3D" id="4.10.240.10">
    <property type="entry name" value="Zn(2)-C6 fungal-type DNA-binding domain"/>
    <property type="match status" value="1"/>
</dbReference>
<gene>
    <name evidence="8" type="ORF">JI435_143130</name>
</gene>
<name>A0A7U2I2G9_PHANO</name>
<evidence type="ECO:0000259" key="7">
    <source>
        <dbReference type="PROSITE" id="PS50048"/>
    </source>
</evidence>
<evidence type="ECO:0000313" key="8">
    <source>
        <dbReference type="EMBL" id="QRC99389.1"/>
    </source>
</evidence>
<keyword evidence="2" id="KW-0805">Transcription regulation</keyword>
<evidence type="ECO:0000256" key="6">
    <source>
        <dbReference type="SAM" id="MobiDB-lite"/>
    </source>
</evidence>
<dbReference type="AlphaFoldDB" id="A0A7U2I2G9"/>
<feature type="compositionally biased region" description="Low complexity" evidence="6">
    <location>
        <begin position="717"/>
        <end position="742"/>
    </location>
</feature>
<accession>A0A7U2I2G9</accession>
<dbReference type="PANTHER" id="PTHR31668:SF26">
    <property type="entry name" value="GLUCOSE TRANSPORT TRANSCRIPTION REGULATOR RGT1-RELATED"/>
    <property type="match status" value="1"/>
</dbReference>
<evidence type="ECO:0000256" key="4">
    <source>
        <dbReference type="ARBA" id="ARBA00023163"/>
    </source>
</evidence>
<keyword evidence="3" id="KW-0238">DNA-binding</keyword>
<dbReference type="GO" id="GO:0000981">
    <property type="term" value="F:DNA-binding transcription factor activity, RNA polymerase II-specific"/>
    <property type="evidence" value="ECO:0007669"/>
    <property type="project" value="InterPro"/>
</dbReference>
<dbReference type="Pfam" id="PF04082">
    <property type="entry name" value="Fungal_trans"/>
    <property type="match status" value="1"/>
</dbReference>
<dbReference type="PROSITE" id="PS00463">
    <property type="entry name" value="ZN2_CY6_FUNGAL_1"/>
    <property type="match status" value="1"/>
</dbReference>
<protein>
    <recommendedName>
        <fullName evidence="7">Zn(2)-C6 fungal-type domain-containing protein</fullName>
    </recommendedName>
</protein>
<dbReference type="InterPro" id="IPR007219">
    <property type="entry name" value="XnlR_reg_dom"/>
</dbReference>
<dbReference type="SMART" id="SM00066">
    <property type="entry name" value="GAL4"/>
    <property type="match status" value="1"/>
</dbReference>
<feature type="domain" description="Zn(2)-C6 fungal-type" evidence="7">
    <location>
        <begin position="124"/>
        <end position="158"/>
    </location>
</feature>
<dbReference type="GO" id="GO:0003677">
    <property type="term" value="F:DNA binding"/>
    <property type="evidence" value="ECO:0007669"/>
    <property type="project" value="UniProtKB-KW"/>
</dbReference>
<evidence type="ECO:0000256" key="2">
    <source>
        <dbReference type="ARBA" id="ARBA00023015"/>
    </source>
</evidence>
<dbReference type="CDD" id="cd12148">
    <property type="entry name" value="fungal_TF_MHR"/>
    <property type="match status" value="1"/>
</dbReference>
<dbReference type="OrthoDB" id="5426978at2759"/>
<feature type="compositionally biased region" description="Polar residues" evidence="6">
    <location>
        <begin position="185"/>
        <end position="214"/>
    </location>
</feature>
<reference evidence="9" key="1">
    <citation type="journal article" date="2021" name="BMC Genomics">
        <title>Chromosome-level genome assembly and manually-curated proteome of model necrotroph Parastagonospora nodorum Sn15 reveals a genome-wide trove of candidate effector homologs, and redundancy of virulence-related functions within an accessory chromosome.</title>
        <authorList>
            <person name="Bertazzoni S."/>
            <person name="Jones D.A.B."/>
            <person name="Phan H.T."/>
            <person name="Tan K.-C."/>
            <person name="Hane J.K."/>
        </authorList>
    </citation>
    <scope>NUCLEOTIDE SEQUENCE [LARGE SCALE GENOMIC DNA]</scope>
    <source>
        <strain evidence="9">SN15 / ATCC MYA-4574 / FGSC 10173)</strain>
    </source>
</reference>
<dbReference type="CDD" id="cd00067">
    <property type="entry name" value="GAL4"/>
    <property type="match status" value="1"/>
</dbReference>
<keyword evidence="5" id="KW-0539">Nucleus</keyword>
<dbReference type="InterPro" id="IPR036864">
    <property type="entry name" value="Zn2-C6_fun-type_DNA-bd_sf"/>
</dbReference>
<feature type="compositionally biased region" description="Polar residues" evidence="6">
    <location>
        <begin position="1"/>
        <end position="12"/>
    </location>
</feature>
<proteinExistence type="predicted"/>
<dbReference type="VEuPathDB" id="FungiDB:JI435_143130"/>
<dbReference type="Pfam" id="PF00172">
    <property type="entry name" value="Zn_clus"/>
    <property type="match status" value="1"/>
</dbReference>
<feature type="region of interest" description="Disordered" evidence="6">
    <location>
        <begin position="1"/>
        <end position="42"/>
    </location>
</feature>
<dbReference type="PANTHER" id="PTHR31668">
    <property type="entry name" value="GLUCOSE TRANSPORT TRANSCRIPTION REGULATOR RGT1-RELATED-RELATED"/>
    <property type="match status" value="1"/>
</dbReference>
<evidence type="ECO:0000256" key="3">
    <source>
        <dbReference type="ARBA" id="ARBA00023125"/>
    </source>
</evidence>
<keyword evidence="4" id="KW-0804">Transcription</keyword>
<evidence type="ECO:0000313" key="9">
    <source>
        <dbReference type="Proteomes" id="UP000663193"/>
    </source>
</evidence>
<evidence type="ECO:0000256" key="5">
    <source>
        <dbReference type="ARBA" id="ARBA00023242"/>
    </source>
</evidence>
<feature type="region of interest" description="Disordered" evidence="6">
    <location>
        <begin position="185"/>
        <end position="221"/>
    </location>
</feature>